<sequence>MACTNGLYATVTSGVHTKQSKELMQLYCVHGVCNGGVERRGTGNLRKFIEGMVEYQLWRIGGTPSKERFFPKRLYPEVRALGGDQYLKTTTHMKSVRSFRSTCIRRGLMAHTRTCGNWST</sequence>
<evidence type="ECO:0000313" key="3">
    <source>
        <dbReference type="WBParaSite" id="HPLM_0002051201-mRNA-1"/>
    </source>
</evidence>
<evidence type="ECO:0000313" key="2">
    <source>
        <dbReference type="Proteomes" id="UP000268014"/>
    </source>
</evidence>
<keyword evidence="2" id="KW-1185">Reference proteome</keyword>
<reference evidence="1 2" key="2">
    <citation type="submission" date="2018-11" db="EMBL/GenBank/DDBJ databases">
        <authorList>
            <consortium name="Pathogen Informatics"/>
        </authorList>
    </citation>
    <scope>NUCLEOTIDE SEQUENCE [LARGE SCALE GENOMIC DNA]</scope>
    <source>
        <strain evidence="1 2">MHpl1</strain>
    </source>
</reference>
<dbReference type="WBParaSite" id="HPLM_0002051201-mRNA-1">
    <property type="protein sequence ID" value="HPLM_0002051201-mRNA-1"/>
    <property type="gene ID" value="HPLM_0002051201"/>
</dbReference>
<name>A0A0N4X820_HAEPC</name>
<dbReference type="AlphaFoldDB" id="A0A0N4X820"/>
<dbReference type="Proteomes" id="UP000268014">
    <property type="component" value="Unassembled WGS sequence"/>
</dbReference>
<evidence type="ECO:0000313" key="1">
    <source>
        <dbReference type="EMBL" id="VDO84303.1"/>
    </source>
</evidence>
<organism evidence="3">
    <name type="scientific">Haemonchus placei</name>
    <name type="common">Barber's pole worm</name>
    <dbReference type="NCBI Taxonomy" id="6290"/>
    <lineage>
        <taxon>Eukaryota</taxon>
        <taxon>Metazoa</taxon>
        <taxon>Ecdysozoa</taxon>
        <taxon>Nematoda</taxon>
        <taxon>Chromadorea</taxon>
        <taxon>Rhabditida</taxon>
        <taxon>Rhabditina</taxon>
        <taxon>Rhabditomorpha</taxon>
        <taxon>Strongyloidea</taxon>
        <taxon>Trichostrongylidae</taxon>
        <taxon>Haemonchus</taxon>
    </lineage>
</organism>
<reference evidence="3" key="1">
    <citation type="submission" date="2017-02" db="UniProtKB">
        <authorList>
            <consortium name="WormBaseParasite"/>
        </authorList>
    </citation>
    <scope>IDENTIFICATION</scope>
</reference>
<gene>
    <name evidence="1" type="ORF">HPLM_LOCUS20504</name>
</gene>
<proteinExistence type="predicted"/>
<dbReference type="EMBL" id="UZAF01022285">
    <property type="protein sequence ID" value="VDO84303.1"/>
    <property type="molecule type" value="Genomic_DNA"/>
</dbReference>
<protein>
    <submittedName>
        <fullName evidence="3">TYR_PHOSPHATASE_2 domain-containing protein</fullName>
    </submittedName>
</protein>
<dbReference type="OrthoDB" id="5839148at2759"/>
<accession>A0A0N4X820</accession>